<dbReference type="InterPro" id="IPR009080">
    <property type="entry name" value="tRNAsynth_Ia_anticodon-bd"/>
</dbReference>
<dbReference type="FunFam" id="3.40.50.620:FF:000063">
    <property type="entry name" value="Isoleucine--tRNA ligase"/>
    <property type="match status" value="1"/>
</dbReference>
<dbReference type="InterPro" id="IPR002301">
    <property type="entry name" value="Ile-tRNA-ligase"/>
</dbReference>
<dbReference type="GO" id="GO:0000049">
    <property type="term" value="F:tRNA binding"/>
    <property type="evidence" value="ECO:0007669"/>
    <property type="project" value="InterPro"/>
</dbReference>
<dbReference type="PRINTS" id="PR00984">
    <property type="entry name" value="TRNASYNTHILE"/>
</dbReference>
<reference evidence="18 19" key="1">
    <citation type="journal article" date="2015" name="Nature">
        <title>rRNA introns, odd ribosomes, and small enigmatic genomes across a large radiation of phyla.</title>
        <authorList>
            <person name="Brown C.T."/>
            <person name="Hug L.A."/>
            <person name="Thomas B.C."/>
            <person name="Sharon I."/>
            <person name="Castelle C.J."/>
            <person name="Singh A."/>
            <person name="Wilkins M.J."/>
            <person name="Williams K.H."/>
            <person name="Banfield J.F."/>
        </authorList>
    </citation>
    <scope>NUCLEOTIDE SEQUENCE [LARGE SCALE GENOMIC DNA]</scope>
</reference>
<evidence type="ECO:0000256" key="1">
    <source>
        <dbReference type="ARBA" id="ARBA00001947"/>
    </source>
</evidence>
<keyword evidence="10 15" id="KW-0067">ATP-binding</keyword>
<feature type="short sequence motif" description="'KMSKS' region" evidence="15">
    <location>
        <begin position="637"/>
        <end position="641"/>
    </location>
</feature>
<comment type="function">
    <text evidence="13 15">Catalyzes the attachment of isoleucine to tRNA(Ile). As IleRS can inadvertently accommodate and process structurally similar amino acids such as valine, to avoid such errors it has two additional distinct tRNA(Ile)-dependent editing activities. One activity is designated as 'pretransfer' editing and involves the hydrolysis of activated Val-AMP. The other activity is designated 'posttransfer' editing and involves deacylation of mischarged Val-tRNA(Ile).</text>
</comment>
<dbReference type="Pfam" id="PF08264">
    <property type="entry name" value="Anticodon_1"/>
    <property type="match status" value="1"/>
</dbReference>
<dbReference type="Pfam" id="PF00133">
    <property type="entry name" value="tRNA-synt_1"/>
    <property type="match status" value="1"/>
</dbReference>
<comment type="similarity">
    <text evidence="3 15">Belongs to the class-I aminoacyl-tRNA synthetase family. IleS type 2 subfamily.</text>
</comment>
<feature type="domain" description="Aminoacyl-tRNA synthetase class Ia" evidence="16">
    <location>
        <begin position="11"/>
        <end position="675"/>
    </location>
</feature>
<gene>
    <name evidence="15" type="primary">ileS</name>
    <name evidence="18" type="ORF">UU49_C0016G0004</name>
</gene>
<dbReference type="InterPro" id="IPR033709">
    <property type="entry name" value="Anticodon_Ile_ABEc"/>
</dbReference>
<dbReference type="Gene3D" id="1.10.730.10">
    <property type="entry name" value="Isoleucyl-tRNA Synthetase, Domain 1"/>
    <property type="match status" value="1"/>
</dbReference>
<dbReference type="GO" id="GO:0005737">
    <property type="term" value="C:cytoplasm"/>
    <property type="evidence" value="ECO:0007669"/>
    <property type="project" value="UniProtKB-SubCell"/>
</dbReference>
<dbReference type="PROSITE" id="PS00178">
    <property type="entry name" value="AA_TRNA_LIGASE_I"/>
    <property type="match status" value="1"/>
</dbReference>
<dbReference type="HAMAP" id="MF_02003">
    <property type="entry name" value="Ile_tRNA_synth_type2"/>
    <property type="match status" value="1"/>
</dbReference>
<evidence type="ECO:0000256" key="14">
    <source>
        <dbReference type="ARBA" id="ARBA00048359"/>
    </source>
</evidence>
<protein>
    <recommendedName>
        <fullName evidence="15">Isoleucine--tRNA ligase</fullName>
        <ecNumber evidence="15">6.1.1.5</ecNumber>
    </recommendedName>
    <alternativeName>
        <fullName evidence="15">Isoleucyl-tRNA synthetase</fullName>
        <shortName evidence="15">IleRS</shortName>
    </alternativeName>
</protein>
<dbReference type="InterPro" id="IPR013155">
    <property type="entry name" value="M/V/L/I-tRNA-synth_anticd-bd"/>
</dbReference>
<comment type="subcellular location">
    <subcellularLocation>
        <location evidence="2 15">Cytoplasm</location>
    </subcellularLocation>
</comment>
<dbReference type="GO" id="GO:0004822">
    <property type="term" value="F:isoleucine-tRNA ligase activity"/>
    <property type="evidence" value="ECO:0007669"/>
    <property type="project" value="UniProtKB-UniRule"/>
</dbReference>
<evidence type="ECO:0000256" key="7">
    <source>
        <dbReference type="ARBA" id="ARBA00022723"/>
    </source>
</evidence>
<dbReference type="InterPro" id="IPR023586">
    <property type="entry name" value="Ile-tRNA-ligase_type2"/>
</dbReference>
<dbReference type="AlphaFoldDB" id="A0A0G0VCM8"/>
<dbReference type="SUPFAM" id="SSF50677">
    <property type="entry name" value="ValRS/IleRS/LeuRS editing domain"/>
    <property type="match status" value="1"/>
</dbReference>
<comment type="subunit">
    <text evidence="4 15">Monomer.</text>
</comment>
<dbReference type="Pfam" id="PF19302">
    <property type="entry name" value="DUF5915"/>
    <property type="match status" value="1"/>
</dbReference>
<accession>A0A0G0VCM8</accession>
<evidence type="ECO:0000259" key="17">
    <source>
        <dbReference type="Pfam" id="PF08264"/>
    </source>
</evidence>
<comment type="catalytic activity">
    <reaction evidence="14 15">
        <text>tRNA(Ile) + L-isoleucine + ATP = L-isoleucyl-tRNA(Ile) + AMP + diphosphate</text>
        <dbReference type="Rhea" id="RHEA:11060"/>
        <dbReference type="Rhea" id="RHEA-COMP:9666"/>
        <dbReference type="Rhea" id="RHEA-COMP:9695"/>
        <dbReference type="ChEBI" id="CHEBI:30616"/>
        <dbReference type="ChEBI" id="CHEBI:33019"/>
        <dbReference type="ChEBI" id="CHEBI:58045"/>
        <dbReference type="ChEBI" id="CHEBI:78442"/>
        <dbReference type="ChEBI" id="CHEBI:78528"/>
        <dbReference type="ChEBI" id="CHEBI:456215"/>
        <dbReference type="EC" id="6.1.1.5"/>
    </reaction>
</comment>
<dbReference type="PATRIC" id="fig|1619048.3.peg.511"/>
<comment type="cofactor">
    <cofactor evidence="1 15">
        <name>Zn(2+)</name>
        <dbReference type="ChEBI" id="CHEBI:29105"/>
    </cofactor>
</comment>
<evidence type="ECO:0000259" key="16">
    <source>
        <dbReference type="Pfam" id="PF00133"/>
    </source>
</evidence>
<feature type="short sequence motif" description="'HIGH' region" evidence="15">
    <location>
        <begin position="41"/>
        <end position="51"/>
    </location>
</feature>
<keyword evidence="12 15" id="KW-0030">Aminoacyl-tRNA synthetase</keyword>
<dbReference type="InterPro" id="IPR001412">
    <property type="entry name" value="aa-tRNA-synth_I_CS"/>
</dbReference>
<sequence length="990" mass="114294">MYNANKEEQEILKYWEEHKCFEKSVESRPASKPYVFYDGPPFATGLPHYGHIVASLMKDVVPRYWTMRGFRVERKWGWDCHGLPIENIIEKELSLKSRKDIENFGVDKFNQACHSAVLRYAKEWKKTIRRIGRWVDMENDYKTMDKSYMESVWWVFKQLWNQSLIYKGHKSMHICPRCVTPLSNFEVTQNYKTIKDISVTVKFKVKDAKEKLGMDGDVYILAWTTTPWTLPGNVLLAVNKEIEYVEIEETARVTIKKIDSNHEYELPSDEKYIIAKKALVKEEQKLVPNNVLSQIYIYNGQNYRIVKTIKGADLVGLKYEPLFPYFADTPNAFRVMAADFVSTEEGTGVVHIAPAFGEDDYNLGKKEGLPLFQHVSMDGKFIPAVADFAGQEVKPIEDTSKTDVEIIKWLAKEKKLFSKEKIEHSYPHCWRCDTPLLNYATSSWFVKVPELKEQLLKNNQQIKWVPASIKEGRFGLWLEGARDWAVSRNRFWGAPLPIWENEDGEVICIGSVQELEDLTGEKVGDLHKHIIDKLIIKKENKIYHRVPEVLDCWFESGSMPYGQMHYPFENKEKFEAGFPAEFIAEGQDQTRGWFYTLHVLATALTSGKKPVISVKESQPAFKNVIVNGIVLAEDGKKMSKRLKNYPEPEIVLEKYGADAMRYYLTSSPVMEAENLNFSEIGVREAYNKIVNTLWNVVEFYKMYESANFFGVDSKNVLDKWILSKLHLLIKDITKGMDNYELVTASRPILDFIADLSQWYLRRSRDRFKGDDETDKQAALATLREVLMILSKLMAPFTPFIAEKIYLTFGGAKESVHLEDWPKAEEKLIDEKILTEMAVARKIVEMGLALRAENGVKVRQPLSRLQVGGGELSEELQQIVADELNIKKVEMNKKGTELKVELDVKITPELKKEGLAREIIRTINQKRKESGLTINDKVIVKYQTDDKLLREVFVEFNDEIKKSVLAKKLEEGNGEKMEIDWASAEIKIEKI</sequence>
<comment type="domain">
    <text evidence="15">IleRS has two distinct active sites: one for aminoacylation and one for editing. The misactivated valine is translocated from the active site to the editing site, which sterically excludes the correctly activated isoleucine. The single editing site contains two valyl binding pockets, one specific for each substrate (Val-AMP or Val-tRNA(Ile)).</text>
</comment>
<evidence type="ECO:0000256" key="8">
    <source>
        <dbReference type="ARBA" id="ARBA00022741"/>
    </source>
</evidence>
<evidence type="ECO:0000256" key="6">
    <source>
        <dbReference type="ARBA" id="ARBA00022598"/>
    </source>
</evidence>
<dbReference type="SUPFAM" id="SSF47323">
    <property type="entry name" value="Anticodon-binding domain of a subclass of class I aminoacyl-tRNA synthetases"/>
    <property type="match status" value="1"/>
</dbReference>
<evidence type="ECO:0000256" key="3">
    <source>
        <dbReference type="ARBA" id="ARBA00007078"/>
    </source>
</evidence>
<dbReference type="FunFam" id="3.40.50.620:FF:000075">
    <property type="entry name" value="Isoleucine--tRNA ligase"/>
    <property type="match status" value="1"/>
</dbReference>
<organism evidence="18 19">
    <name type="scientific">Candidatus Magasanikbacteria bacterium GW2011_GWC2_41_17</name>
    <dbReference type="NCBI Taxonomy" id="1619048"/>
    <lineage>
        <taxon>Bacteria</taxon>
        <taxon>Candidatus Magasanikiibacteriota</taxon>
    </lineage>
</organism>
<dbReference type="Proteomes" id="UP000034108">
    <property type="component" value="Unassembled WGS sequence"/>
</dbReference>
<feature type="domain" description="Methionyl/Valyl/Leucyl/Isoleucyl-tRNA synthetase anticodon-binding" evidence="17">
    <location>
        <begin position="718"/>
        <end position="862"/>
    </location>
</feature>
<evidence type="ECO:0000256" key="13">
    <source>
        <dbReference type="ARBA" id="ARBA00025217"/>
    </source>
</evidence>
<dbReference type="EMBL" id="LCAV01000016">
    <property type="protein sequence ID" value="KKR98618.1"/>
    <property type="molecule type" value="Genomic_DNA"/>
</dbReference>
<dbReference type="EC" id="6.1.1.5" evidence="15"/>
<evidence type="ECO:0000256" key="11">
    <source>
        <dbReference type="ARBA" id="ARBA00022917"/>
    </source>
</evidence>
<feature type="binding site" evidence="15">
    <location>
        <position position="640"/>
    </location>
    <ligand>
        <name>ATP</name>
        <dbReference type="ChEBI" id="CHEBI:30616"/>
    </ligand>
</feature>
<dbReference type="PANTHER" id="PTHR42780">
    <property type="entry name" value="SOLEUCYL-TRNA SYNTHETASE"/>
    <property type="match status" value="1"/>
</dbReference>
<keyword evidence="8 15" id="KW-0547">Nucleotide-binding</keyword>
<dbReference type="InterPro" id="IPR002300">
    <property type="entry name" value="aa-tRNA-synth_Ia"/>
</dbReference>
<dbReference type="PANTHER" id="PTHR42780:SF1">
    <property type="entry name" value="ISOLEUCINE--TRNA LIGASE, CYTOPLASMIC"/>
    <property type="match status" value="1"/>
</dbReference>
<dbReference type="GO" id="GO:0002161">
    <property type="term" value="F:aminoacyl-tRNA deacylase activity"/>
    <property type="evidence" value="ECO:0007669"/>
    <property type="project" value="InterPro"/>
</dbReference>
<dbReference type="GO" id="GO:0008270">
    <property type="term" value="F:zinc ion binding"/>
    <property type="evidence" value="ECO:0007669"/>
    <property type="project" value="UniProtKB-UniRule"/>
</dbReference>
<dbReference type="NCBIfam" id="TIGR00392">
    <property type="entry name" value="ileS"/>
    <property type="match status" value="1"/>
</dbReference>
<dbReference type="GO" id="GO:0006428">
    <property type="term" value="P:isoleucyl-tRNA aminoacylation"/>
    <property type="evidence" value="ECO:0007669"/>
    <property type="project" value="UniProtKB-UniRule"/>
</dbReference>
<evidence type="ECO:0000256" key="12">
    <source>
        <dbReference type="ARBA" id="ARBA00023146"/>
    </source>
</evidence>
<evidence type="ECO:0000256" key="15">
    <source>
        <dbReference type="HAMAP-Rule" id="MF_02003"/>
    </source>
</evidence>
<keyword evidence="11 15" id="KW-0648">Protein biosynthesis</keyword>
<comment type="caution">
    <text evidence="18">The sequence shown here is derived from an EMBL/GenBank/DDBJ whole genome shotgun (WGS) entry which is preliminary data.</text>
</comment>
<dbReference type="InterPro" id="IPR009008">
    <property type="entry name" value="Val/Leu/Ile-tRNA-synth_edit"/>
</dbReference>
<dbReference type="CDD" id="cd07961">
    <property type="entry name" value="Anticodon_Ia_Ile_ABEc"/>
    <property type="match status" value="1"/>
</dbReference>
<keyword evidence="5 15" id="KW-0963">Cytoplasm</keyword>
<keyword evidence="7 15" id="KW-0479">Metal-binding</keyword>
<evidence type="ECO:0000256" key="2">
    <source>
        <dbReference type="ARBA" id="ARBA00004496"/>
    </source>
</evidence>
<dbReference type="InterPro" id="IPR014729">
    <property type="entry name" value="Rossmann-like_a/b/a_fold"/>
</dbReference>
<proteinExistence type="inferred from homology"/>
<dbReference type="CDD" id="cd00818">
    <property type="entry name" value="IleRS_core"/>
    <property type="match status" value="1"/>
</dbReference>
<evidence type="ECO:0000256" key="4">
    <source>
        <dbReference type="ARBA" id="ARBA00011245"/>
    </source>
</evidence>
<dbReference type="GO" id="GO:0005524">
    <property type="term" value="F:ATP binding"/>
    <property type="evidence" value="ECO:0007669"/>
    <property type="project" value="UniProtKB-UniRule"/>
</dbReference>
<dbReference type="SUPFAM" id="SSF52374">
    <property type="entry name" value="Nucleotidylyl transferase"/>
    <property type="match status" value="1"/>
</dbReference>
<evidence type="ECO:0000313" key="18">
    <source>
        <dbReference type="EMBL" id="KKR98618.1"/>
    </source>
</evidence>
<keyword evidence="9 15" id="KW-0862">Zinc</keyword>
<evidence type="ECO:0000256" key="9">
    <source>
        <dbReference type="ARBA" id="ARBA00022833"/>
    </source>
</evidence>
<evidence type="ECO:0000313" key="19">
    <source>
        <dbReference type="Proteomes" id="UP000034108"/>
    </source>
</evidence>
<dbReference type="STRING" id="1619048.UU49_C0016G0004"/>
<keyword evidence="6 15" id="KW-0436">Ligase</keyword>
<name>A0A0G0VCM8_9BACT</name>
<evidence type="ECO:0000256" key="10">
    <source>
        <dbReference type="ARBA" id="ARBA00022840"/>
    </source>
</evidence>
<evidence type="ECO:0000256" key="5">
    <source>
        <dbReference type="ARBA" id="ARBA00022490"/>
    </source>
</evidence>
<dbReference type="Gene3D" id="3.40.50.620">
    <property type="entry name" value="HUPs"/>
    <property type="match status" value="2"/>
</dbReference>